<feature type="region of interest" description="Disordered" evidence="1">
    <location>
        <begin position="45"/>
        <end position="110"/>
    </location>
</feature>
<feature type="compositionally biased region" description="Basic and acidic residues" evidence="1">
    <location>
        <begin position="70"/>
        <end position="95"/>
    </location>
</feature>
<feature type="region of interest" description="Disordered" evidence="1">
    <location>
        <begin position="1"/>
        <end position="29"/>
    </location>
</feature>
<feature type="compositionally biased region" description="Basic and acidic residues" evidence="1">
    <location>
        <begin position="15"/>
        <end position="29"/>
    </location>
</feature>
<evidence type="ECO:0000313" key="3">
    <source>
        <dbReference type="Proteomes" id="UP000053144"/>
    </source>
</evidence>
<evidence type="ECO:0000313" key="2">
    <source>
        <dbReference type="EMBL" id="KOM57219.1"/>
    </source>
</evidence>
<dbReference type="Gramene" id="KOM57219">
    <property type="protein sequence ID" value="KOM57219"/>
    <property type="gene ID" value="LR48_Vigan11g025100"/>
</dbReference>
<proteinExistence type="predicted"/>
<accession>A0A0L9VR37</accession>
<feature type="compositionally biased region" description="Low complexity" evidence="1">
    <location>
        <begin position="57"/>
        <end position="69"/>
    </location>
</feature>
<organism evidence="2 3">
    <name type="scientific">Phaseolus angularis</name>
    <name type="common">Azuki bean</name>
    <name type="synonym">Vigna angularis</name>
    <dbReference type="NCBI Taxonomy" id="3914"/>
    <lineage>
        <taxon>Eukaryota</taxon>
        <taxon>Viridiplantae</taxon>
        <taxon>Streptophyta</taxon>
        <taxon>Embryophyta</taxon>
        <taxon>Tracheophyta</taxon>
        <taxon>Spermatophyta</taxon>
        <taxon>Magnoliopsida</taxon>
        <taxon>eudicotyledons</taxon>
        <taxon>Gunneridae</taxon>
        <taxon>Pentapetalae</taxon>
        <taxon>rosids</taxon>
        <taxon>fabids</taxon>
        <taxon>Fabales</taxon>
        <taxon>Fabaceae</taxon>
        <taxon>Papilionoideae</taxon>
        <taxon>50 kb inversion clade</taxon>
        <taxon>NPAAA clade</taxon>
        <taxon>indigoferoid/millettioid clade</taxon>
        <taxon>Phaseoleae</taxon>
        <taxon>Vigna</taxon>
    </lineage>
</organism>
<name>A0A0L9VR37_PHAAN</name>
<sequence length="110" mass="12156">MPSAAKSTLGQELMEDVRPDKTRTLVQKAEERTLVQKAEERMLIQSGDTQWTLVQPGRSGRSSSQAGRSSSEESRGRSSRAELDVRPASRVDARPGAKRTFVLRGRSSKI</sequence>
<dbReference type="Proteomes" id="UP000053144">
    <property type="component" value="Chromosome 11"/>
</dbReference>
<evidence type="ECO:0000256" key="1">
    <source>
        <dbReference type="SAM" id="MobiDB-lite"/>
    </source>
</evidence>
<reference evidence="3" key="1">
    <citation type="journal article" date="2015" name="Proc. Natl. Acad. Sci. U.S.A.">
        <title>Genome sequencing of adzuki bean (Vigna angularis) provides insight into high starch and low fat accumulation and domestication.</title>
        <authorList>
            <person name="Yang K."/>
            <person name="Tian Z."/>
            <person name="Chen C."/>
            <person name="Luo L."/>
            <person name="Zhao B."/>
            <person name="Wang Z."/>
            <person name="Yu L."/>
            <person name="Li Y."/>
            <person name="Sun Y."/>
            <person name="Li W."/>
            <person name="Chen Y."/>
            <person name="Li Y."/>
            <person name="Zhang Y."/>
            <person name="Ai D."/>
            <person name="Zhao J."/>
            <person name="Shang C."/>
            <person name="Ma Y."/>
            <person name="Wu B."/>
            <person name="Wang M."/>
            <person name="Gao L."/>
            <person name="Sun D."/>
            <person name="Zhang P."/>
            <person name="Guo F."/>
            <person name="Wang W."/>
            <person name="Li Y."/>
            <person name="Wang J."/>
            <person name="Varshney R.K."/>
            <person name="Wang J."/>
            <person name="Ling H.Q."/>
            <person name="Wan P."/>
        </authorList>
    </citation>
    <scope>NUCLEOTIDE SEQUENCE</scope>
    <source>
        <strain evidence="3">cv. Jingnong 6</strain>
    </source>
</reference>
<protein>
    <submittedName>
        <fullName evidence="2">Uncharacterized protein</fullName>
    </submittedName>
</protein>
<feature type="compositionally biased region" description="Polar residues" evidence="1">
    <location>
        <begin position="1"/>
        <end position="10"/>
    </location>
</feature>
<gene>
    <name evidence="2" type="ORF">LR48_Vigan11g025100</name>
</gene>
<dbReference type="AlphaFoldDB" id="A0A0L9VR37"/>
<dbReference type="EMBL" id="CM003381">
    <property type="protein sequence ID" value="KOM57219.1"/>
    <property type="molecule type" value="Genomic_DNA"/>
</dbReference>